<protein>
    <submittedName>
        <fullName evidence="1">Mst35Ba</fullName>
    </submittedName>
</protein>
<organism evidence="1 2">
    <name type="scientific">Drosophila busckii</name>
    <name type="common">Fruit fly</name>
    <dbReference type="NCBI Taxonomy" id="30019"/>
    <lineage>
        <taxon>Eukaryota</taxon>
        <taxon>Metazoa</taxon>
        <taxon>Ecdysozoa</taxon>
        <taxon>Arthropoda</taxon>
        <taxon>Hexapoda</taxon>
        <taxon>Insecta</taxon>
        <taxon>Pterygota</taxon>
        <taxon>Neoptera</taxon>
        <taxon>Endopterygota</taxon>
        <taxon>Diptera</taxon>
        <taxon>Brachycera</taxon>
        <taxon>Muscomorpha</taxon>
        <taxon>Ephydroidea</taxon>
        <taxon>Drosophilidae</taxon>
        <taxon>Drosophila</taxon>
    </lineage>
</organism>
<keyword evidence="2" id="KW-1185">Reference proteome</keyword>
<proteinExistence type="predicted"/>
<accession>A0A0M3QTX9</accession>
<sequence>MAILTFYASIGASIAA</sequence>
<gene>
    <name evidence="1" type="ORF">Dbus_chr2Lg1778</name>
</gene>
<name>A0A0M3QTX9_DROBS</name>
<evidence type="ECO:0000313" key="1">
    <source>
        <dbReference type="EMBL" id="ALC39693.1"/>
    </source>
</evidence>
<dbReference type="AlphaFoldDB" id="A0A0M3QTX9"/>
<evidence type="ECO:0000313" key="2">
    <source>
        <dbReference type="Proteomes" id="UP000494163"/>
    </source>
</evidence>
<reference evidence="1 2" key="1">
    <citation type="submission" date="2015-08" db="EMBL/GenBank/DDBJ databases">
        <title>Ancestral chromatin configuration constrains chromatin evolution on differentiating sex chromosomes in Drosophila.</title>
        <authorList>
            <person name="Zhou Q."/>
            <person name="Bachtrog D."/>
        </authorList>
    </citation>
    <scope>NUCLEOTIDE SEQUENCE [LARGE SCALE GENOMIC DNA]</scope>
    <source>
        <tissue evidence="1">Whole larvae</tissue>
    </source>
</reference>
<dbReference type="EMBL" id="CP012523">
    <property type="protein sequence ID" value="ALC39693.1"/>
    <property type="molecule type" value="Genomic_DNA"/>
</dbReference>
<dbReference type="Proteomes" id="UP000494163">
    <property type="component" value="Chromosome 2L"/>
</dbReference>